<protein>
    <submittedName>
        <fullName evidence="1">Uncharacterized protein</fullName>
    </submittedName>
</protein>
<comment type="caution">
    <text evidence="1">The sequence shown here is derived from an EMBL/GenBank/DDBJ whole genome shotgun (WGS) entry which is preliminary data.</text>
</comment>
<dbReference type="Gene3D" id="2.60.120.970">
    <property type="match status" value="1"/>
</dbReference>
<dbReference type="InterPro" id="IPR036249">
    <property type="entry name" value="Thioredoxin-like_sf"/>
</dbReference>
<dbReference type="AlphaFoldDB" id="A0A0F9D487"/>
<dbReference type="NCBIfam" id="NF033679">
    <property type="entry name" value="DNRLRE_dom"/>
    <property type="match status" value="1"/>
</dbReference>
<gene>
    <name evidence="1" type="ORF">LCGC14_2325070</name>
</gene>
<dbReference type="EMBL" id="LAZR01033307">
    <property type="protein sequence ID" value="KKL48481.1"/>
    <property type="molecule type" value="Genomic_DNA"/>
</dbReference>
<dbReference type="Gene3D" id="3.40.30.10">
    <property type="entry name" value="Glutaredoxin"/>
    <property type="match status" value="1"/>
</dbReference>
<sequence length="367" mass="40587">DVYFGDGRQDKGFGGSCQNRGIALSYGAELRYRLYIGGEKRATLIKFDLAMLGARATVKRAVLMLWVQGLNPKADLACNAYALKRRWSERVVGVMGGLNDTNSAKPRRGRKLYPVGGPENWAEPMFAGADDRHAKPVGSLTFKKTGWAMVDVTPAVQNWVSGKWANHGLALQMATPRWDYGKKDVWMASSDYGVDPRRRPRLILALDGQVVPPAYKVQPLGPSMFVAKDRAKMAGKLVLINVLSAGSLSSRRFETGVLKGVPAVKEYIDKAFVEVRLDADDPANRKLLDSYGVRRYPSVLIVSPKDDQPDNFALIEPFAWNAMFGVPRSEFELEQLYTWQLQRVFDRAGRSNGRVRPTGADVGGCGS</sequence>
<name>A0A0F9D487_9ZZZZ</name>
<accession>A0A0F9D487</accession>
<proteinExistence type="predicted"/>
<feature type="non-terminal residue" evidence="1">
    <location>
        <position position="1"/>
    </location>
</feature>
<dbReference type="SUPFAM" id="SSF52833">
    <property type="entry name" value="Thioredoxin-like"/>
    <property type="match status" value="1"/>
</dbReference>
<reference evidence="1" key="1">
    <citation type="journal article" date="2015" name="Nature">
        <title>Complex archaea that bridge the gap between prokaryotes and eukaryotes.</title>
        <authorList>
            <person name="Spang A."/>
            <person name="Saw J.H."/>
            <person name="Jorgensen S.L."/>
            <person name="Zaremba-Niedzwiedzka K."/>
            <person name="Martijn J."/>
            <person name="Lind A.E."/>
            <person name="van Eijk R."/>
            <person name="Schleper C."/>
            <person name="Guy L."/>
            <person name="Ettema T.J."/>
        </authorList>
    </citation>
    <scope>NUCLEOTIDE SEQUENCE</scope>
</reference>
<evidence type="ECO:0000313" key="1">
    <source>
        <dbReference type="EMBL" id="KKL48481.1"/>
    </source>
</evidence>
<organism evidence="1">
    <name type="scientific">marine sediment metagenome</name>
    <dbReference type="NCBI Taxonomy" id="412755"/>
    <lineage>
        <taxon>unclassified sequences</taxon>
        <taxon>metagenomes</taxon>
        <taxon>ecological metagenomes</taxon>
    </lineage>
</organism>